<dbReference type="OrthoDB" id="241790at2"/>
<proteinExistence type="predicted"/>
<dbReference type="SMART" id="SM00342">
    <property type="entry name" value="HTH_ARAC"/>
    <property type="match status" value="1"/>
</dbReference>
<organism evidence="6 7">
    <name type="scientific">Actinomyces radicidentis</name>
    <dbReference type="NCBI Taxonomy" id="111015"/>
    <lineage>
        <taxon>Bacteria</taxon>
        <taxon>Bacillati</taxon>
        <taxon>Actinomycetota</taxon>
        <taxon>Actinomycetes</taxon>
        <taxon>Actinomycetales</taxon>
        <taxon>Actinomycetaceae</taxon>
        <taxon>Actinomyces</taxon>
    </lineage>
</organism>
<dbReference type="InterPro" id="IPR014710">
    <property type="entry name" value="RmlC-like_jellyroll"/>
</dbReference>
<dbReference type="InterPro" id="IPR013096">
    <property type="entry name" value="Cupin_2"/>
</dbReference>
<dbReference type="RefSeq" id="WP_067940949.1">
    <property type="nucleotide sequence ID" value="NZ_CP014228.1"/>
</dbReference>
<dbReference type="PROSITE" id="PS00041">
    <property type="entry name" value="HTH_ARAC_FAMILY_1"/>
    <property type="match status" value="1"/>
</dbReference>
<gene>
    <name evidence="6" type="ORF">AXF14_03730</name>
</gene>
<keyword evidence="3" id="KW-0010">Activator</keyword>
<evidence type="ECO:0000256" key="4">
    <source>
        <dbReference type="ARBA" id="ARBA00023163"/>
    </source>
</evidence>
<dbReference type="InterPro" id="IPR018060">
    <property type="entry name" value="HTH_AraC"/>
</dbReference>
<dbReference type="InterPro" id="IPR018062">
    <property type="entry name" value="HTH_AraC-typ_CS"/>
</dbReference>
<dbReference type="EMBL" id="CP014228">
    <property type="protein sequence ID" value="AMD86870.1"/>
    <property type="molecule type" value="Genomic_DNA"/>
</dbReference>
<dbReference type="PROSITE" id="PS01124">
    <property type="entry name" value="HTH_ARAC_FAMILY_2"/>
    <property type="match status" value="1"/>
</dbReference>
<evidence type="ECO:0000256" key="3">
    <source>
        <dbReference type="ARBA" id="ARBA00023159"/>
    </source>
</evidence>
<evidence type="ECO:0000256" key="1">
    <source>
        <dbReference type="ARBA" id="ARBA00023015"/>
    </source>
</evidence>
<dbReference type="Gene3D" id="2.60.120.10">
    <property type="entry name" value="Jelly Rolls"/>
    <property type="match status" value="1"/>
</dbReference>
<name>A0A109W2A7_ACTRD</name>
<dbReference type="Pfam" id="PF12833">
    <property type="entry name" value="HTH_18"/>
    <property type="match status" value="1"/>
</dbReference>
<dbReference type="AlphaFoldDB" id="A0A109W2A7"/>
<sequence>MPTTAPPLTGELHVEHSSPARGLSAEQYVYEIGSYHYNWHTALEVLVVVTGRIEVCVAGTATTYEPGDVIVINANEGHATLATQPRSTVMCLHVSADYLSSFTDDGAVPHFDCRSTAATRPQPGFARLRTLLARMMIDAHRTGPGADAAWESRLLDVVAVLFNHFPPTKAEPNAPEPGSAENNRALRRAVDYVDGSFRERVTLDRLAKHVGFSPGYLSQVFPQQVGLTFSEYLTRVRLRQAVRDLGETDHLIAQVAADAGFPDVKAFNTAFRRTFGRTPSAYRQLLTADTAAADSVFHKRYVSRSDEDVSRVLRAWSVSTQELVDDDAPCETAARLARSSPVDEALELTRALAARLQQIVEDDER</sequence>
<dbReference type="PRINTS" id="PR00032">
    <property type="entry name" value="HTHARAC"/>
</dbReference>
<dbReference type="Proteomes" id="UP000065220">
    <property type="component" value="Chromosome"/>
</dbReference>
<dbReference type="SUPFAM" id="SSF46689">
    <property type="entry name" value="Homeodomain-like"/>
    <property type="match status" value="2"/>
</dbReference>
<dbReference type="Gene3D" id="1.10.10.60">
    <property type="entry name" value="Homeodomain-like"/>
    <property type="match status" value="2"/>
</dbReference>
<evidence type="ECO:0000256" key="2">
    <source>
        <dbReference type="ARBA" id="ARBA00023125"/>
    </source>
</evidence>
<dbReference type="InterPro" id="IPR037923">
    <property type="entry name" value="HTH-like"/>
</dbReference>
<evidence type="ECO:0000313" key="7">
    <source>
        <dbReference type="Proteomes" id="UP000065220"/>
    </source>
</evidence>
<dbReference type="KEGG" id="ard:AXF14_03730"/>
<dbReference type="SUPFAM" id="SSF51215">
    <property type="entry name" value="Regulatory protein AraC"/>
    <property type="match status" value="1"/>
</dbReference>
<dbReference type="InterPro" id="IPR050204">
    <property type="entry name" value="AraC_XylS_family_regulators"/>
</dbReference>
<dbReference type="GO" id="GO:0043565">
    <property type="term" value="F:sequence-specific DNA binding"/>
    <property type="evidence" value="ECO:0007669"/>
    <property type="project" value="InterPro"/>
</dbReference>
<keyword evidence="4" id="KW-0804">Transcription</keyword>
<dbReference type="Pfam" id="PF07883">
    <property type="entry name" value="Cupin_2"/>
    <property type="match status" value="1"/>
</dbReference>
<protein>
    <recommendedName>
        <fullName evidence="5">HTH araC/xylS-type domain-containing protein</fullName>
    </recommendedName>
</protein>
<dbReference type="InterPro" id="IPR020449">
    <property type="entry name" value="Tscrpt_reg_AraC-type_HTH"/>
</dbReference>
<evidence type="ECO:0000313" key="6">
    <source>
        <dbReference type="EMBL" id="AMD86870.1"/>
    </source>
</evidence>
<reference evidence="7" key="1">
    <citation type="submission" date="2016-02" db="EMBL/GenBank/DDBJ databases">
        <authorList>
            <person name="Holder M.E."/>
            <person name="Ajami N.J."/>
            <person name="Petrosino J.F."/>
        </authorList>
    </citation>
    <scope>NUCLEOTIDE SEQUENCE [LARGE SCALE GENOMIC DNA]</scope>
    <source>
        <strain evidence="7">CCUG 36733</strain>
    </source>
</reference>
<evidence type="ECO:0000259" key="5">
    <source>
        <dbReference type="PROSITE" id="PS01124"/>
    </source>
</evidence>
<accession>A0A109W2A7</accession>
<keyword evidence="1" id="KW-0805">Transcription regulation</keyword>
<dbReference type="InterPro" id="IPR009057">
    <property type="entry name" value="Homeodomain-like_sf"/>
</dbReference>
<keyword evidence="7" id="KW-1185">Reference proteome</keyword>
<feature type="domain" description="HTH araC/xylS-type" evidence="5">
    <location>
        <begin position="187"/>
        <end position="285"/>
    </location>
</feature>
<dbReference type="STRING" id="111015.AXF14_03730"/>
<dbReference type="PANTHER" id="PTHR46796">
    <property type="entry name" value="HTH-TYPE TRANSCRIPTIONAL ACTIVATOR RHAS-RELATED"/>
    <property type="match status" value="1"/>
</dbReference>
<keyword evidence="2" id="KW-0238">DNA-binding</keyword>
<dbReference type="GO" id="GO:0003700">
    <property type="term" value="F:DNA-binding transcription factor activity"/>
    <property type="evidence" value="ECO:0007669"/>
    <property type="project" value="InterPro"/>
</dbReference>